<dbReference type="Pfam" id="PF00307">
    <property type="entry name" value="CH"/>
    <property type="match status" value="1"/>
</dbReference>
<feature type="domain" description="Phorbol-ester/DAG-type" evidence="15">
    <location>
        <begin position="534"/>
        <end position="583"/>
    </location>
</feature>
<dbReference type="SMART" id="SM00325">
    <property type="entry name" value="RhoGEF"/>
    <property type="match status" value="1"/>
</dbReference>
<evidence type="ECO:0000259" key="13">
    <source>
        <dbReference type="PROSITE" id="PS50010"/>
    </source>
</evidence>
<dbReference type="SMART" id="SM00326">
    <property type="entry name" value="SH3"/>
    <property type="match status" value="1"/>
</dbReference>
<dbReference type="SUPFAM" id="SSF48065">
    <property type="entry name" value="DBL homology domain (DH-domain)"/>
    <property type="match status" value="1"/>
</dbReference>
<dbReference type="SMART" id="SM00033">
    <property type="entry name" value="CH"/>
    <property type="match status" value="1"/>
</dbReference>
<dbReference type="Gene3D" id="2.30.29.30">
    <property type="entry name" value="Pleckstrin-homology domain (PH domain)/Phosphotyrosine-binding domain (PTB)"/>
    <property type="match status" value="1"/>
</dbReference>
<accession>A0AAR5Q3H0</accession>
<dbReference type="Pfam" id="PF22697">
    <property type="entry name" value="SOS1_NGEF_PH"/>
    <property type="match status" value="1"/>
</dbReference>
<dbReference type="PROSITE" id="PS50021">
    <property type="entry name" value="CH"/>
    <property type="match status" value="1"/>
</dbReference>
<feature type="domain" description="Calponin-homology (CH)" evidence="14">
    <location>
        <begin position="14"/>
        <end position="133"/>
    </location>
</feature>
<dbReference type="GeneID" id="109542805"/>
<dbReference type="Gene3D" id="1.10.418.10">
    <property type="entry name" value="Calponin-like domain"/>
    <property type="match status" value="1"/>
</dbReference>
<dbReference type="SUPFAM" id="SSF50044">
    <property type="entry name" value="SH3-domain"/>
    <property type="match status" value="1"/>
</dbReference>
<dbReference type="Pfam" id="PF00621">
    <property type="entry name" value="RhoGEF"/>
    <property type="match status" value="1"/>
</dbReference>
<dbReference type="InterPro" id="IPR001452">
    <property type="entry name" value="SH3_domain"/>
</dbReference>
<dbReference type="Proteomes" id="UP000019118">
    <property type="component" value="Unassembled WGS sequence"/>
</dbReference>
<dbReference type="CDD" id="cd20810">
    <property type="entry name" value="C1_VAV"/>
    <property type="match status" value="1"/>
</dbReference>
<keyword evidence="5" id="KW-0677">Repeat</keyword>
<dbReference type="Pfam" id="PF00017">
    <property type="entry name" value="SH2"/>
    <property type="match status" value="1"/>
</dbReference>
<dbReference type="SUPFAM" id="SSF50729">
    <property type="entry name" value="PH domain-like"/>
    <property type="match status" value="1"/>
</dbReference>
<dbReference type="SMART" id="SM00109">
    <property type="entry name" value="C1"/>
    <property type="match status" value="1"/>
</dbReference>
<keyword evidence="17" id="KW-1185">Reference proteome</keyword>
<dbReference type="CDD" id="cd00174">
    <property type="entry name" value="SH3"/>
    <property type="match status" value="1"/>
</dbReference>
<dbReference type="GO" id="GO:0008270">
    <property type="term" value="F:zinc ion binding"/>
    <property type="evidence" value="ECO:0007669"/>
    <property type="project" value="UniProtKB-KW"/>
</dbReference>
<dbReference type="PROSITE" id="PS50081">
    <property type="entry name" value="ZF_DAG_PE_2"/>
    <property type="match status" value="1"/>
</dbReference>
<sequence length="781" mass="90568">MAMALARNYSDSNDELWKECVHWLTRWEIIRPDHKLNWESAHIADLAALLRDGVILCKLLCKIDPGCIDIKDVNLKPIMAQFLCLRNISIFIKACKNSFGLSPADLFEESMLFELTNFHKVLCTLSKLSKTEKAESSGILGFSAECEDGVEEEGIYQSLTKIQPSAPRGLDIGSSIVTDSGVTSEEIYQDLLVARSSIEQSQPQEKRDFVIKELLDTEKNYVDVLNKLKVSFMTPLQSQMKPEHHSQVFYKIKELYEVHSGFLLEMVKIRTNNNVKLGQLFQNFKEKFLIYGGYCANLTKATSLLQELCDEDENFNQTIISYEKEVNNGRFKLRDVLSVPMQRILKYHLLLEKLIELTDKNHDEYSELKTAWESMLDVARYINEAHRDVEHLNVINNLQETILEWEHDPDMRLSDYGKLRKDTELKIKAHDDQKTRNRYVFIFDKCILICKQLKGNQFAYRDILNIMEYHVEEIHNRAILNNQGRRSYSFLLVKHAQEMAYTIYVRTLELKDQVIKAIAEAHDNVQPRALSHTNHNLELHTFSSPIQCHYCRKYLKGLIFQGYLCQKCSCAVHKDCIEFSGRCGLPLKLVPPAAPLTPIERDPLATKLWYVGEMERTVARNKLMYREDGTFLVRMSIDSAGTKSGDYAVSLQYNGSAKHMRISMIDDGPGDAKKYFLSVSRFFSSIEDLIKYYENHSLRENFALLREDTRLLYPFRQLRAIVLKNYDAQTRDELSVREGQVLKVLEQDGYRDGWWKGRTGDNRIGYFPVMIIKLDGYIRFD</sequence>
<dbReference type="PROSITE" id="PS00479">
    <property type="entry name" value="ZF_DAG_PE_1"/>
    <property type="match status" value="1"/>
</dbReference>
<keyword evidence="7" id="KW-0862">Zinc</keyword>
<dbReference type="InterPro" id="IPR036860">
    <property type="entry name" value="SH2_dom_sf"/>
</dbReference>
<feature type="domain" description="DH" evidence="13">
    <location>
        <begin position="206"/>
        <end position="385"/>
    </location>
</feature>
<dbReference type="RefSeq" id="XP_019767751.1">
    <property type="nucleotide sequence ID" value="XM_019912192.2"/>
</dbReference>
<keyword evidence="1 10" id="KW-0728">SH3 domain</keyword>
<evidence type="ECO:0000256" key="8">
    <source>
        <dbReference type="ARBA" id="ARBA00022999"/>
    </source>
</evidence>
<evidence type="ECO:0000259" key="14">
    <source>
        <dbReference type="PROSITE" id="PS50021"/>
    </source>
</evidence>
<dbReference type="EnsemblMetazoa" id="XM_019912193.1">
    <property type="protein sequence ID" value="XP_019767752.1"/>
    <property type="gene ID" value="LOC109542805"/>
</dbReference>
<dbReference type="InterPro" id="IPR037832">
    <property type="entry name" value="PH_Vav"/>
</dbReference>
<dbReference type="CDD" id="cd21201">
    <property type="entry name" value="CH_VAV"/>
    <property type="match status" value="1"/>
</dbReference>
<evidence type="ECO:0000259" key="11">
    <source>
        <dbReference type="PROSITE" id="PS50001"/>
    </source>
</evidence>
<dbReference type="GO" id="GO:0016477">
    <property type="term" value="P:cell migration"/>
    <property type="evidence" value="ECO:0007669"/>
    <property type="project" value="TreeGrafter"/>
</dbReference>
<dbReference type="InterPro" id="IPR055251">
    <property type="entry name" value="SOS1_NGEF_PH"/>
</dbReference>
<dbReference type="InterPro" id="IPR000980">
    <property type="entry name" value="SH2"/>
</dbReference>
<protein>
    <recommendedName>
        <fullName evidence="18">Protein vav</fullName>
    </recommendedName>
</protein>
<dbReference type="PROSITE" id="PS50010">
    <property type="entry name" value="DH_2"/>
    <property type="match status" value="1"/>
</dbReference>
<feature type="domain" description="SH3" evidence="12">
    <location>
        <begin position="715"/>
        <end position="777"/>
    </location>
</feature>
<dbReference type="InterPro" id="IPR036872">
    <property type="entry name" value="CH_dom_sf"/>
</dbReference>
<organism evidence="16 17">
    <name type="scientific">Dendroctonus ponderosae</name>
    <name type="common">Mountain pine beetle</name>
    <dbReference type="NCBI Taxonomy" id="77166"/>
    <lineage>
        <taxon>Eukaryota</taxon>
        <taxon>Metazoa</taxon>
        <taxon>Ecdysozoa</taxon>
        <taxon>Arthropoda</taxon>
        <taxon>Hexapoda</taxon>
        <taxon>Insecta</taxon>
        <taxon>Pterygota</taxon>
        <taxon>Neoptera</taxon>
        <taxon>Endopterygota</taxon>
        <taxon>Coleoptera</taxon>
        <taxon>Polyphaga</taxon>
        <taxon>Cucujiformia</taxon>
        <taxon>Curculionidae</taxon>
        <taxon>Scolytinae</taxon>
        <taxon>Dendroctonus</taxon>
    </lineage>
</organism>
<dbReference type="PROSITE" id="PS50002">
    <property type="entry name" value="SH3"/>
    <property type="match status" value="1"/>
</dbReference>
<name>A0AAR5Q3H0_DENPD</name>
<evidence type="ECO:0000256" key="10">
    <source>
        <dbReference type="PROSITE-ProRule" id="PRU00192"/>
    </source>
</evidence>
<evidence type="ECO:0000259" key="15">
    <source>
        <dbReference type="PROSITE" id="PS50081"/>
    </source>
</evidence>
<dbReference type="CDD" id="cd01223">
    <property type="entry name" value="PH_Vav"/>
    <property type="match status" value="1"/>
</dbReference>
<dbReference type="InterPro" id="IPR000219">
    <property type="entry name" value="DH_dom"/>
</dbReference>
<proteinExistence type="predicted"/>
<dbReference type="PRINTS" id="PR00401">
    <property type="entry name" value="SH2DOMAIN"/>
</dbReference>
<evidence type="ECO:0000313" key="16">
    <source>
        <dbReference type="EnsemblMetazoa" id="XP_019767752.1"/>
    </source>
</evidence>
<dbReference type="InterPro" id="IPR002219">
    <property type="entry name" value="PKC_DAG/PE"/>
</dbReference>
<dbReference type="InterPro" id="IPR001715">
    <property type="entry name" value="CH_dom"/>
</dbReference>
<evidence type="ECO:0000256" key="5">
    <source>
        <dbReference type="ARBA" id="ARBA00022737"/>
    </source>
</evidence>
<evidence type="ECO:0000256" key="7">
    <source>
        <dbReference type="ARBA" id="ARBA00022833"/>
    </source>
</evidence>
<evidence type="ECO:0008006" key="18">
    <source>
        <dbReference type="Google" id="ProtNLM"/>
    </source>
</evidence>
<dbReference type="RefSeq" id="XP_019767752.1">
    <property type="nucleotide sequence ID" value="XM_019912193.2"/>
</dbReference>
<keyword evidence="2" id="KW-0597">Phosphoprotein</keyword>
<evidence type="ECO:0000256" key="1">
    <source>
        <dbReference type="ARBA" id="ARBA00022443"/>
    </source>
</evidence>
<dbReference type="SMART" id="SM00252">
    <property type="entry name" value="SH2"/>
    <property type="match status" value="1"/>
</dbReference>
<dbReference type="GO" id="GO:0005085">
    <property type="term" value="F:guanyl-nucleotide exchange factor activity"/>
    <property type="evidence" value="ECO:0007669"/>
    <property type="project" value="UniProtKB-KW"/>
</dbReference>
<dbReference type="AlphaFoldDB" id="A0AAR5Q3H0"/>
<evidence type="ECO:0000256" key="2">
    <source>
        <dbReference type="ARBA" id="ARBA00022553"/>
    </source>
</evidence>
<evidence type="ECO:0000313" key="17">
    <source>
        <dbReference type="Proteomes" id="UP000019118"/>
    </source>
</evidence>
<dbReference type="SUPFAM" id="SSF55550">
    <property type="entry name" value="SH2 domain"/>
    <property type="match status" value="1"/>
</dbReference>
<dbReference type="GO" id="GO:0009653">
    <property type="term" value="P:anatomical structure morphogenesis"/>
    <property type="evidence" value="ECO:0007669"/>
    <property type="project" value="UniProtKB-ARBA"/>
</dbReference>
<dbReference type="InterPro" id="IPR035899">
    <property type="entry name" value="DBL_dom_sf"/>
</dbReference>
<dbReference type="Pfam" id="PF00018">
    <property type="entry name" value="SH3_1"/>
    <property type="match status" value="1"/>
</dbReference>
<dbReference type="PROSITE" id="PS50001">
    <property type="entry name" value="SH2"/>
    <property type="match status" value="1"/>
</dbReference>
<dbReference type="CDD" id="cd00160">
    <property type="entry name" value="RhoGEF"/>
    <property type="match status" value="1"/>
</dbReference>
<keyword evidence="3" id="KW-0344">Guanine-nucleotide releasing factor</keyword>
<dbReference type="PANTHER" id="PTHR45818">
    <property type="entry name" value="PROTEIN VAV"/>
    <property type="match status" value="1"/>
</dbReference>
<dbReference type="InterPro" id="IPR011993">
    <property type="entry name" value="PH-like_dom_sf"/>
</dbReference>
<reference evidence="17" key="1">
    <citation type="journal article" date="2013" name="Genome Biol.">
        <title>Draft genome of the mountain pine beetle, Dendroctonus ponderosae Hopkins, a major forest pest.</title>
        <authorList>
            <person name="Keeling C.I."/>
            <person name="Yuen M.M."/>
            <person name="Liao N.Y."/>
            <person name="Docking T.R."/>
            <person name="Chan S.K."/>
            <person name="Taylor G.A."/>
            <person name="Palmquist D.L."/>
            <person name="Jackman S.D."/>
            <person name="Nguyen A."/>
            <person name="Li M."/>
            <person name="Henderson H."/>
            <person name="Janes J.K."/>
            <person name="Zhao Y."/>
            <person name="Pandoh P."/>
            <person name="Moore R."/>
            <person name="Sperling F.A."/>
            <person name="Huber D.P."/>
            <person name="Birol I."/>
            <person name="Jones S.J."/>
            <person name="Bohlmann J."/>
        </authorList>
    </citation>
    <scope>NUCLEOTIDE SEQUENCE</scope>
</reference>
<dbReference type="Gene3D" id="1.20.900.10">
    <property type="entry name" value="Dbl homology (DH) domain"/>
    <property type="match status" value="1"/>
</dbReference>
<dbReference type="EnsemblMetazoa" id="XM_019912192.1">
    <property type="protein sequence ID" value="XP_019767751.1"/>
    <property type="gene ID" value="LOC109542805"/>
</dbReference>
<evidence type="ECO:0000256" key="3">
    <source>
        <dbReference type="ARBA" id="ARBA00022658"/>
    </source>
</evidence>
<dbReference type="Gene3D" id="3.30.60.20">
    <property type="match status" value="1"/>
</dbReference>
<dbReference type="Pfam" id="PF00130">
    <property type="entry name" value="C1_1"/>
    <property type="match status" value="1"/>
</dbReference>
<dbReference type="PANTHER" id="PTHR45818:SF3">
    <property type="entry name" value="PROTEIN VAV"/>
    <property type="match status" value="1"/>
</dbReference>
<dbReference type="InterPro" id="IPR036028">
    <property type="entry name" value="SH3-like_dom_sf"/>
</dbReference>
<dbReference type="SUPFAM" id="SSF47576">
    <property type="entry name" value="Calponin-homology domain, CH-domain"/>
    <property type="match status" value="1"/>
</dbReference>
<keyword evidence="6" id="KW-0863">Zinc-finger</keyword>
<evidence type="ECO:0000256" key="6">
    <source>
        <dbReference type="ARBA" id="ARBA00022771"/>
    </source>
</evidence>
<dbReference type="KEGG" id="dpa:109542805"/>
<evidence type="ECO:0000256" key="9">
    <source>
        <dbReference type="PROSITE-ProRule" id="PRU00191"/>
    </source>
</evidence>
<evidence type="ECO:0000259" key="12">
    <source>
        <dbReference type="PROSITE" id="PS50002"/>
    </source>
</evidence>
<reference evidence="16" key="2">
    <citation type="submission" date="2024-08" db="UniProtKB">
        <authorList>
            <consortium name="EnsemblMetazoa"/>
        </authorList>
    </citation>
    <scope>IDENTIFICATION</scope>
</reference>
<feature type="domain" description="SH2" evidence="11">
    <location>
        <begin position="609"/>
        <end position="715"/>
    </location>
</feature>
<dbReference type="Gene3D" id="2.30.30.40">
    <property type="entry name" value="SH3 Domains"/>
    <property type="match status" value="1"/>
</dbReference>
<keyword evidence="8 9" id="KW-0727">SH2 domain</keyword>
<dbReference type="Gene3D" id="3.30.505.10">
    <property type="entry name" value="SH2 domain"/>
    <property type="match status" value="1"/>
</dbReference>
<dbReference type="GO" id="GO:0005737">
    <property type="term" value="C:cytoplasm"/>
    <property type="evidence" value="ECO:0007669"/>
    <property type="project" value="TreeGrafter"/>
</dbReference>
<dbReference type="GO" id="GO:0048468">
    <property type="term" value="P:cell development"/>
    <property type="evidence" value="ECO:0007669"/>
    <property type="project" value="UniProtKB-ARBA"/>
</dbReference>
<evidence type="ECO:0000256" key="4">
    <source>
        <dbReference type="ARBA" id="ARBA00022723"/>
    </source>
</evidence>
<dbReference type="CTD" id="32920"/>
<keyword evidence="4" id="KW-0479">Metal-binding</keyword>